<feature type="compositionally biased region" description="Gly residues" evidence="1">
    <location>
        <begin position="33"/>
        <end position="49"/>
    </location>
</feature>
<evidence type="ECO:0000256" key="2">
    <source>
        <dbReference type="SAM" id="Phobius"/>
    </source>
</evidence>
<reference evidence="3" key="1">
    <citation type="submission" date="2020-11" db="EMBL/GenBank/DDBJ databases">
        <title>Chlorella ohadii genome sequencing and assembly.</title>
        <authorList>
            <person name="Murik O."/>
            <person name="Treves H."/>
            <person name="Kedem I."/>
            <person name="Shotland Y."/>
            <person name="Kaplan A."/>
        </authorList>
    </citation>
    <scope>NUCLEOTIDE SEQUENCE</scope>
    <source>
        <strain evidence="3">1</strain>
    </source>
</reference>
<keyword evidence="2" id="KW-0812">Transmembrane</keyword>
<sequence>MGARLLASQERALLQDAVAPDLWSAANDHSSHGGSGGGSDPGGWGGGAAGPLAAAPAPGPAASAANGTGDPSADALSPYMATPDTVVIVLGVAAIMMTLAAIGLRLYRSEHGCCCRSTPVQPTAGPAAGQAPQRAAKPAQLQAPPVIVVMPNEELLCAVKDGTPHPVPRTKPEADAAGEEFTVPGNGRLVLGMQQERRRPRPRDTGHVPAWWVFDALNWGAPRLLLPAAPRPGMQRAQAVAAKGDNSSFCYII</sequence>
<gene>
    <name evidence="3" type="ORF">COHA_009704</name>
</gene>
<dbReference type="AlphaFoldDB" id="A0AAD5GXL9"/>
<keyword evidence="2" id="KW-0472">Membrane</keyword>
<name>A0AAD5GXL9_9CHLO</name>
<feature type="region of interest" description="Disordered" evidence="1">
    <location>
        <begin position="25"/>
        <end position="71"/>
    </location>
</feature>
<evidence type="ECO:0000256" key="1">
    <source>
        <dbReference type="SAM" id="MobiDB-lite"/>
    </source>
</evidence>
<protein>
    <submittedName>
        <fullName evidence="3">Uncharacterized protein</fullName>
    </submittedName>
</protein>
<evidence type="ECO:0000313" key="4">
    <source>
        <dbReference type="Proteomes" id="UP001205105"/>
    </source>
</evidence>
<comment type="caution">
    <text evidence="3">The sequence shown here is derived from an EMBL/GenBank/DDBJ whole genome shotgun (WGS) entry which is preliminary data.</text>
</comment>
<keyword evidence="2" id="KW-1133">Transmembrane helix</keyword>
<feature type="compositionally biased region" description="Low complexity" evidence="1">
    <location>
        <begin position="50"/>
        <end position="67"/>
    </location>
</feature>
<feature type="transmembrane region" description="Helical" evidence="2">
    <location>
        <begin position="86"/>
        <end position="107"/>
    </location>
</feature>
<evidence type="ECO:0000313" key="3">
    <source>
        <dbReference type="EMBL" id="KAI7836436.1"/>
    </source>
</evidence>
<keyword evidence="4" id="KW-1185">Reference proteome</keyword>
<proteinExistence type="predicted"/>
<organism evidence="3 4">
    <name type="scientific">Chlorella ohadii</name>
    <dbReference type="NCBI Taxonomy" id="2649997"/>
    <lineage>
        <taxon>Eukaryota</taxon>
        <taxon>Viridiplantae</taxon>
        <taxon>Chlorophyta</taxon>
        <taxon>core chlorophytes</taxon>
        <taxon>Trebouxiophyceae</taxon>
        <taxon>Chlorellales</taxon>
        <taxon>Chlorellaceae</taxon>
        <taxon>Chlorella clade</taxon>
        <taxon>Chlorella</taxon>
    </lineage>
</organism>
<dbReference type="EMBL" id="JADXDR010000187">
    <property type="protein sequence ID" value="KAI7836436.1"/>
    <property type="molecule type" value="Genomic_DNA"/>
</dbReference>
<accession>A0AAD5GXL9</accession>
<dbReference type="Proteomes" id="UP001205105">
    <property type="component" value="Unassembled WGS sequence"/>
</dbReference>